<evidence type="ECO:0000313" key="10">
    <source>
        <dbReference type="EMBL" id="GAA4688626.1"/>
    </source>
</evidence>
<dbReference type="InterPro" id="IPR004841">
    <property type="entry name" value="AA-permease/SLC12A_dom"/>
</dbReference>
<name>A0ABP8WGW1_9MICC</name>
<feature type="transmembrane region" description="Helical" evidence="8">
    <location>
        <begin position="210"/>
        <end position="236"/>
    </location>
</feature>
<organism evidence="10 11">
    <name type="scientific">Kocuria gwangalliensis</name>
    <dbReference type="NCBI Taxonomy" id="501592"/>
    <lineage>
        <taxon>Bacteria</taxon>
        <taxon>Bacillati</taxon>
        <taxon>Actinomycetota</taxon>
        <taxon>Actinomycetes</taxon>
        <taxon>Micrococcales</taxon>
        <taxon>Micrococcaceae</taxon>
        <taxon>Kocuria</taxon>
    </lineage>
</organism>
<comment type="caution">
    <text evidence="10">The sequence shown here is derived from an EMBL/GenBank/DDBJ whole genome shotgun (WGS) entry which is preliminary data.</text>
</comment>
<keyword evidence="4 8" id="KW-0812">Transmembrane</keyword>
<proteinExistence type="predicted"/>
<dbReference type="PIRSF" id="PIRSF006060">
    <property type="entry name" value="AA_transporter"/>
    <property type="match status" value="1"/>
</dbReference>
<feature type="transmembrane region" description="Helical" evidence="8">
    <location>
        <begin position="48"/>
        <end position="72"/>
    </location>
</feature>
<feature type="transmembrane region" description="Helical" evidence="8">
    <location>
        <begin position="281"/>
        <end position="301"/>
    </location>
</feature>
<evidence type="ECO:0000259" key="9">
    <source>
        <dbReference type="Pfam" id="PF00324"/>
    </source>
</evidence>
<feature type="transmembrane region" description="Helical" evidence="8">
    <location>
        <begin position="93"/>
        <end position="112"/>
    </location>
</feature>
<keyword evidence="7 8" id="KW-0472">Membrane</keyword>
<sequence>MEFWFALIKIVAILSLIVAGVIMVATRFTSPDGHVAQVSNLWNNGGWFPNGIMGVVAGFQIAVFAFVGLELVGTTAAEARNPRKTLPRAINSVPVRILIFYVGALLAILMVTPWSSVDPGQSPFVSMFSLVGLAGAASVVNFVVLTSAMSSANAGVFSTSRMMFGLSAEGSAPRFFRYLSTAGVPARALGVTALVLLLTIPVLYAGDSIIAAFTLITTVAAQLFMFVWSMILVSYICYRRKHPQRHAASEYKMPGGLFMCVAVLVFFAFVVWTLTTEPETAAGLVSLPIWLAGLGIAWAFVRRTATHRQAFEWFKAEMEKPVDHAELER</sequence>
<evidence type="ECO:0000256" key="2">
    <source>
        <dbReference type="ARBA" id="ARBA00022448"/>
    </source>
</evidence>
<evidence type="ECO:0000256" key="4">
    <source>
        <dbReference type="ARBA" id="ARBA00022692"/>
    </source>
</evidence>
<evidence type="ECO:0000256" key="8">
    <source>
        <dbReference type="SAM" id="Phobius"/>
    </source>
</evidence>
<accession>A0ABP8WGW1</accession>
<feature type="transmembrane region" description="Helical" evidence="8">
    <location>
        <begin position="7"/>
        <end position="28"/>
    </location>
</feature>
<feature type="transmembrane region" description="Helical" evidence="8">
    <location>
        <begin position="257"/>
        <end position="275"/>
    </location>
</feature>
<reference evidence="11" key="1">
    <citation type="journal article" date="2019" name="Int. J. Syst. Evol. Microbiol.">
        <title>The Global Catalogue of Microorganisms (GCM) 10K type strain sequencing project: providing services to taxonomists for standard genome sequencing and annotation.</title>
        <authorList>
            <consortium name="The Broad Institute Genomics Platform"/>
            <consortium name="The Broad Institute Genome Sequencing Center for Infectious Disease"/>
            <person name="Wu L."/>
            <person name="Ma J."/>
        </authorList>
    </citation>
    <scope>NUCLEOTIDE SEQUENCE [LARGE SCALE GENOMIC DNA]</scope>
    <source>
        <strain evidence="11">JCM 18958</strain>
    </source>
</reference>
<dbReference type="PANTHER" id="PTHR43495">
    <property type="entry name" value="GABA PERMEASE"/>
    <property type="match status" value="1"/>
</dbReference>
<comment type="subcellular location">
    <subcellularLocation>
        <location evidence="1">Cell membrane</location>
        <topology evidence="1">Multi-pass membrane protein</topology>
    </subcellularLocation>
</comment>
<evidence type="ECO:0000256" key="1">
    <source>
        <dbReference type="ARBA" id="ARBA00004651"/>
    </source>
</evidence>
<evidence type="ECO:0000313" key="11">
    <source>
        <dbReference type="Proteomes" id="UP001501446"/>
    </source>
</evidence>
<dbReference type="Gene3D" id="1.20.1740.10">
    <property type="entry name" value="Amino acid/polyamine transporter I"/>
    <property type="match status" value="1"/>
</dbReference>
<protein>
    <recommendedName>
        <fullName evidence="9">Amino acid permease/ SLC12A domain-containing protein</fullName>
    </recommendedName>
</protein>
<dbReference type="PANTHER" id="PTHR43495:SF2">
    <property type="entry name" value="D-SERINE_D-ALANINE_GLYCINE TRANSPORTER"/>
    <property type="match status" value="1"/>
</dbReference>
<dbReference type="EMBL" id="BAABLN010000001">
    <property type="protein sequence ID" value="GAA4688626.1"/>
    <property type="molecule type" value="Genomic_DNA"/>
</dbReference>
<keyword evidence="11" id="KW-1185">Reference proteome</keyword>
<evidence type="ECO:0000256" key="7">
    <source>
        <dbReference type="ARBA" id="ARBA00023136"/>
    </source>
</evidence>
<dbReference type="Pfam" id="PF00324">
    <property type="entry name" value="AA_permease"/>
    <property type="match status" value="1"/>
</dbReference>
<evidence type="ECO:0000256" key="5">
    <source>
        <dbReference type="ARBA" id="ARBA00022970"/>
    </source>
</evidence>
<feature type="domain" description="Amino acid permease/ SLC12A" evidence="9">
    <location>
        <begin position="1"/>
        <end position="301"/>
    </location>
</feature>
<gene>
    <name evidence="10" type="ORF">GCM10025781_01700</name>
</gene>
<keyword evidence="5" id="KW-0029">Amino-acid transport</keyword>
<dbReference type="Proteomes" id="UP001501446">
    <property type="component" value="Unassembled WGS sequence"/>
</dbReference>
<keyword evidence="2" id="KW-0813">Transport</keyword>
<evidence type="ECO:0000256" key="3">
    <source>
        <dbReference type="ARBA" id="ARBA00022475"/>
    </source>
</evidence>
<keyword evidence="6 8" id="KW-1133">Transmembrane helix</keyword>
<feature type="transmembrane region" description="Helical" evidence="8">
    <location>
        <begin position="124"/>
        <end position="145"/>
    </location>
</feature>
<evidence type="ECO:0000256" key="6">
    <source>
        <dbReference type="ARBA" id="ARBA00022989"/>
    </source>
</evidence>
<keyword evidence="3" id="KW-1003">Cell membrane</keyword>
<feature type="transmembrane region" description="Helical" evidence="8">
    <location>
        <begin position="184"/>
        <end position="204"/>
    </location>
</feature>